<gene>
    <name evidence="2" type="ORF">Aco04nite_15410</name>
</gene>
<keyword evidence="1" id="KW-0732">Signal</keyword>
<keyword evidence="3" id="KW-1185">Reference proteome</keyword>
<organism evidence="2 3">
    <name type="scientific">Winogradskya consettensis</name>
    <dbReference type="NCBI Taxonomy" id="113560"/>
    <lineage>
        <taxon>Bacteria</taxon>
        <taxon>Bacillati</taxon>
        <taxon>Actinomycetota</taxon>
        <taxon>Actinomycetes</taxon>
        <taxon>Micromonosporales</taxon>
        <taxon>Micromonosporaceae</taxon>
        <taxon>Winogradskya</taxon>
    </lineage>
</organism>
<feature type="signal peptide" evidence="1">
    <location>
        <begin position="1"/>
        <end position="35"/>
    </location>
</feature>
<evidence type="ECO:0000313" key="3">
    <source>
        <dbReference type="Proteomes" id="UP000680865"/>
    </source>
</evidence>
<protein>
    <recommendedName>
        <fullName evidence="4">Lipoprotein</fullName>
    </recommendedName>
</protein>
<accession>A0A919SEZ4</accession>
<reference evidence="2" key="1">
    <citation type="submission" date="2021-03" db="EMBL/GenBank/DDBJ databases">
        <title>Whole genome shotgun sequence of Actinoplanes consettensis NBRC 14913.</title>
        <authorList>
            <person name="Komaki H."/>
            <person name="Tamura T."/>
        </authorList>
    </citation>
    <scope>NUCLEOTIDE SEQUENCE</scope>
    <source>
        <strain evidence="2">NBRC 14913</strain>
    </source>
</reference>
<dbReference type="AlphaFoldDB" id="A0A919SEZ4"/>
<feature type="chain" id="PRO_5039585762" description="Lipoprotein" evidence="1">
    <location>
        <begin position="36"/>
        <end position="241"/>
    </location>
</feature>
<proteinExistence type="predicted"/>
<sequence>MSSIYPARMFDGEISLKTTRACAAVAALAATAALAACNPGTDTPAVSSPPVSSPSASVAAPSYFGSDGYGKLTIGMSEKDALATGDLRTDPVSTVLDKNVYSFADGPEPDAKQMAFDEKIEKAVEAADKSTDTSAAGSAKAAKAYADSTQRLYDRLIAYLTDGGASFTKGKLVSIAADKDAETEAGIKRGSKVAELKTAYDGKGLTGNDKDGYELPITGHNGWRIRFEADKGTIKYMSLGK</sequence>
<dbReference type="Proteomes" id="UP000680865">
    <property type="component" value="Unassembled WGS sequence"/>
</dbReference>
<evidence type="ECO:0000313" key="2">
    <source>
        <dbReference type="EMBL" id="GIM69479.1"/>
    </source>
</evidence>
<comment type="caution">
    <text evidence="2">The sequence shown here is derived from an EMBL/GenBank/DDBJ whole genome shotgun (WGS) entry which is preliminary data.</text>
</comment>
<evidence type="ECO:0008006" key="4">
    <source>
        <dbReference type="Google" id="ProtNLM"/>
    </source>
</evidence>
<evidence type="ECO:0000256" key="1">
    <source>
        <dbReference type="SAM" id="SignalP"/>
    </source>
</evidence>
<name>A0A919SEZ4_9ACTN</name>
<dbReference type="EMBL" id="BOQP01000007">
    <property type="protein sequence ID" value="GIM69479.1"/>
    <property type="molecule type" value="Genomic_DNA"/>
</dbReference>